<name>A0ABS7FJW0_9NEIS</name>
<comment type="caution">
    <text evidence="4">The sequence shown here is derived from an EMBL/GenBank/DDBJ whole genome shotgun (WGS) entry which is preliminary data.</text>
</comment>
<proteinExistence type="predicted"/>
<dbReference type="GeneID" id="89685893"/>
<evidence type="ECO:0000256" key="2">
    <source>
        <dbReference type="SAM" id="SignalP"/>
    </source>
</evidence>
<evidence type="ECO:0000313" key="5">
    <source>
        <dbReference type="Proteomes" id="UP000711178"/>
    </source>
</evidence>
<feature type="chain" id="PRO_5046347799" evidence="2">
    <location>
        <begin position="20"/>
        <end position="265"/>
    </location>
</feature>
<dbReference type="PANTHER" id="PTHR35936:SF19">
    <property type="entry name" value="AMINO-ACID-BINDING PROTEIN YXEM-RELATED"/>
    <property type="match status" value="1"/>
</dbReference>
<reference evidence="4 5" key="1">
    <citation type="submission" date="2021-05" db="EMBL/GenBank/DDBJ databases">
        <title>Draft Whole Genome Sequencing Of Biosensor Chromobacterium violaceum Strain CV026 Reveals A Regulatory RNA In Chromobacterium violaceum Phenotype Regulatory Network.</title>
        <authorList>
            <person name="Hong K.W."/>
            <person name="Chan K.G."/>
            <person name="Chang C.-Y."/>
        </authorList>
    </citation>
    <scope>NUCLEOTIDE SEQUENCE [LARGE SCALE GENOMIC DNA]</scope>
    <source>
        <strain evidence="4 5">ATCC 31532</strain>
    </source>
</reference>
<evidence type="ECO:0000313" key="4">
    <source>
        <dbReference type="EMBL" id="MBW8290375.1"/>
    </source>
</evidence>
<dbReference type="InterPro" id="IPR001638">
    <property type="entry name" value="Solute-binding_3/MltF_N"/>
</dbReference>
<dbReference type="Gene3D" id="3.40.190.10">
    <property type="entry name" value="Periplasmic binding protein-like II"/>
    <property type="match status" value="2"/>
</dbReference>
<organism evidence="4 5">
    <name type="scientific">Chromobacterium subtsugae</name>
    <dbReference type="NCBI Taxonomy" id="251747"/>
    <lineage>
        <taxon>Bacteria</taxon>
        <taxon>Pseudomonadati</taxon>
        <taxon>Pseudomonadota</taxon>
        <taxon>Betaproteobacteria</taxon>
        <taxon>Neisseriales</taxon>
        <taxon>Chromobacteriaceae</taxon>
        <taxon>Chromobacterium</taxon>
    </lineage>
</organism>
<dbReference type="PANTHER" id="PTHR35936">
    <property type="entry name" value="MEMBRANE-BOUND LYTIC MUREIN TRANSGLYCOSYLASE F"/>
    <property type="match status" value="1"/>
</dbReference>
<evidence type="ECO:0000256" key="1">
    <source>
        <dbReference type="ARBA" id="ARBA00022729"/>
    </source>
</evidence>
<evidence type="ECO:0000259" key="3">
    <source>
        <dbReference type="Pfam" id="PF00497"/>
    </source>
</evidence>
<gene>
    <name evidence="4" type="ORF">KIF53_22310</name>
</gene>
<feature type="domain" description="Solute-binding protein family 3/N-terminal" evidence="3">
    <location>
        <begin position="45"/>
        <end position="188"/>
    </location>
</feature>
<feature type="signal peptide" evidence="2">
    <location>
        <begin position="1"/>
        <end position="19"/>
    </location>
</feature>
<sequence>MRRNICLALALLFATVCQAAPNPACPNGPLRVGFYKFGAAYRMGQGYDVDMVRELARRLHCQIASETELPRLRALKMLASGQIDIGTSTLATPDRLAYAWIYPYNHTKNMVLLHPSLKERTLPDLLNDPALRWGMVRGYRHSPEQDQFLGQLDAQRRLVVADDEDDLYRMLNDGIVTAAFALPGSYGRWLRDPLLAKRIAVLDLFPASTPIASGMALSKVRFSRQAAERWHQELLKMDQDGSLLGILRRYISDGAAKQMMQLPLD</sequence>
<dbReference type="SUPFAM" id="SSF53850">
    <property type="entry name" value="Periplasmic binding protein-like II"/>
    <property type="match status" value="1"/>
</dbReference>
<protein>
    <submittedName>
        <fullName evidence="4">ABC transporter substrate-binding protein</fullName>
    </submittedName>
</protein>
<accession>A0ABS7FJW0</accession>
<dbReference type="EMBL" id="JAHDTB010000048">
    <property type="protein sequence ID" value="MBW8290375.1"/>
    <property type="molecule type" value="Genomic_DNA"/>
</dbReference>
<dbReference type="RefSeq" id="WP_043572498.1">
    <property type="nucleotide sequence ID" value="NZ_CP142381.1"/>
</dbReference>
<dbReference type="Proteomes" id="UP000711178">
    <property type="component" value="Unassembled WGS sequence"/>
</dbReference>
<dbReference type="Pfam" id="PF00497">
    <property type="entry name" value="SBP_bac_3"/>
    <property type="match status" value="1"/>
</dbReference>
<keyword evidence="5" id="KW-1185">Reference proteome</keyword>
<keyword evidence="1 2" id="KW-0732">Signal</keyword>